<reference evidence="2" key="1">
    <citation type="journal article" date="2016" name="Nature">
        <title>Redefining the invertebrate RNA virosphere.</title>
        <authorList>
            <person name="Shi M."/>
            <person name="Lin X.D."/>
            <person name="Tian J.H."/>
            <person name="Chen L.J."/>
            <person name="Chen X."/>
            <person name="Li C.X."/>
            <person name="Qin X.C."/>
            <person name="Li J."/>
            <person name="Cao J.P."/>
            <person name="Eden J.S."/>
            <person name="Buchmann J."/>
            <person name="Wang W."/>
            <person name="Xu J."/>
            <person name="Holmes E.C."/>
            <person name="Zhang Y.Z."/>
        </authorList>
    </citation>
    <scope>NUCLEOTIDE SEQUENCE</scope>
    <source>
        <strain evidence="2">BHZY60039</strain>
    </source>
</reference>
<evidence type="ECO:0000313" key="2">
    <source>
        <dbReference type="EMBL" id="APG76201.1"/>
    </source>
</evidence>
<organism evidence="2">
    <name type="scientific">Beihai noda-like virus 20</name>
    <dbReference type="NCBI Taxonomy" id="1922474"/>
    <lineage>
        <taxon>Viruses</taxon>
        <taxon>Riboviria</taxon>
    </lineage>
</organism>
<protein>
    <submittedName>
        <fullName evidence="2">Uncharacterized protein</fullName>
    </submittedName>
</protein>
<name>A0A1L3KFK1_9VIRU</name>
<feature type="region of interest" description="Disordered" evidence="1">
    <location>
        <begin position="486"/>
        <end position="520"/>
    </location>
</feature>
<feature type="compositionally biased region" description="Polar residues" evidence="1">
    <location>
        <begin position="486"/>
        <end position="511"/>
    </location>
</feature>
<evidence type="ECO:0000256" key="1">
    <source>
        <dbReference type="SAM" id="MobiDB-lite"/>
    </source>
</evidence>
<accession>A0A1L3KFK1</accession>
<sequence length="520" mass="56356">MTSLAEVQKMRDIVRSKEPMDELCKNKLITPEACDWVKSALDPFHDMQLEHLRGYPDVATEPTVVVKIRQAVTVAKPPGLAAGANWDCHIALSPIDFSPCDESSVMTAKVWAFGNPERPTTDGVAGLIDGKTERCGRMDGLLINSVPSVGVNGANMTFTPEHCPPTGAGGYELQQINLDDYLDFEDTDLGVYRLVYSGFEVVNTTAQIYKQGAVTVYEYGNSYETAASMPMRAPGGGTWDQPISQPTTYFRCPPNTLAEAKIMPGAHSWAAQDGCYNTAKFQSDNKFQGMTRRPWVICQNNPTAPDESGYNGGDFGSFISDPSLFFHDTSTSGSTTPGGSPAQYGGPMHFSMMNTTGAYFTGLSEQTTLFVTWRVGIERLPAANKPAFLALAQPSATFDPNALVLYNMVANILPPGCPQGYNDMGKWFRWISTAVQKSIPTVYPIVRTASMLANTMGRPIIGAGLSGLAETMKPIAEKQAANRLQQAVRNKQSRQNKPAVQNWAKPSQNGKASGGTNGLR</sequence>
<proteinExistence type="predicted"/>
<dbReference type="EMBL" id="KX883071">
    <property type="protein sequence ID" value="APG76201.1"/>
    <property type="molecule type" value="Genomic_RNA"/>
</dbReference>